<dbReference type="PANTHER" id="PTHR18964">
    <property type="entry name" value="ROK (REPRESSOR, ORF, KINASE) FAMILY"/>
    <property type="match status" value="1"/>
</dbReference>
<dbReference type="Gene3D" id="3.30.420.40">
    <property type="match status" value="2"/>
</dbReference>
<evidence type="ECO:0000313" key="2">
    <source>
        <dbReference type="EMBL" id="VWL84843.1"/>
    </source>
</evidence>
<dbReference type="GO" id="GO:0003700">
    <property type="term" value="F:DNA-binding transcription factor activity"/>
    <property type="evidence" value="ECO:0007669"/>
    <property type="project" value="InterPro"/>
</dbReference>
<proteinExistence type="predicted"/>
<dbReference type="SUPFAM" id="SSF46785">
    <property type="entry name" value="Winged helix' DNA-binding domain"/>
    <property type="match status" value="1"/>
</dbReference>
<keyword evidence="3" id="KW-1185">Reference proteome</keyword>
<gene>
    <name evidence="2" type="ORF">OMES3154_00097</name>
</gene>
<reference evidence="2 3" key="1">
    <citation type="submission" date="2019-10" db="EMBL/GenBank/DDBJ databases">
        <authorList>
            <person name="Blom J."/>
        </authorList>
    </citation>
    <scope>NUCLEOTIDE SEQUENCE [LARGE SCALE GENOMIC DNA]</scope>
    <source>
        <strain evidence="2 3">ES3154-GLU</strain>
    </source>
</reference>
<dbReference type="EMBL" id="CABWIB010000001">
    <property type="protein sequence ID" value="VWL84843.1"/>
    <property type="molecule type" value="Genomic_DNA"/>
</dbReference>
<dbReference type="Pfam" id="PF00480">
    <property type="entry name" value="ROK"/>
    <property type="match status" value="1"/>
</dbReference>
<dbReference type="AlphaFoldDB" id="A0A6I8M980"/>
<dbReference type="InterPro" id="IPR043129">
    <property type="entry name" value="ATPase_NBD"/>
</dbReference>
<dbReference type="Gene3D" id="1.10.10.10">
    <property type="entry name" value="Winged helix-like DNA-binding domain superfamily/Winged helix DNA-binding domain"/>
    <property type="match status" value="1"/>
</dbReference>
<evidence type="ECO:0000259" key="1">
    <source>
        <dbReference type="Pfam" id="PF01047"/>
    </source>
</evidence>
<dbReference type="InterPro" id="IPR000600">
    <property type="entry name" value="ROK"/>
</dbReference>
<protein>
    <submittedName>
        <fullName evidence="2">ROK family glucokinase</fullName>
    </submittedName>
</protein>
<organism evidence="2 3">
    <name type="scientific">Oceanivirga miroungae</name>
    <dbReference type="NCBI Taxonomy" id="1130046"/>
    <lineage>
        <taxon>Bacteria</taxon>
        <taxon>Fusobacteriati</taxon>
        <taxon>Fusobacteriota</taxon>
        <taxon>Fusobacteriia</taxon>
        <taxon>Fusobacteriales</taxon>
        <taxon>Leptotrichiaceae</taxon>
        <taxon>Oceanivirga</taxon>
    </lineage>
</organism>
<name>A0A6I8M980_9FUSO</name>
<dbReference type="Proteomes" id="UP000419017">
    <property type="component" value="Unassembled WGS sequence"/>
</dbReference>
<dbReference type="InterPro" id="IPR036390">
    <property type="entry name" value="WH_DNA-bd_sf"/>
</dbReference>
<feature type="domain" description="HTH marR-type" evidence="1">
    <location>
        <begin position="1"/>
        <end position="50"/>
    </location>
</feature>
<dbReference type="InterPro" id="IPR000835">
    <property type="entry name" value="HTH_MarR-typ"/>
</dbReference>
<evidence type="ECO:0000313" key="3">
    <source>
        <dbReference type="Proteomes" id="UP000419017"/>
    </source>
</evidence>
<keyword evidence="2" id="KW-0418">Kinase</keyword>
<dbReference type="RefSeq" id="WP_156682897.1">
    <property type="nucleotide sequence ID" value="NZ_CABWIB010000001.1"/>
</dbReference>
<dbReference type="GO" id="GO:0016301">
    <property type="term" value="F:kinase activity"/>
    <property type="evidence" value="ECO:0007669"/>
    <property type="project" value="UniProtKB-KW"/>
</dbReference>
<dbReference type="SUPFAM" id="SSF53067">
    <property type="entry name" value="Actin-like ATPase domain"/>
    <property type="match status" value="1"/>
</dbReference>
<dbReference type="PANTHER" id="PTHR18964:SF170">
    <property type="entry name" value="SUGAR KINASE"/>
    <property type="match status" value="1"/>
</dbReference>
<sequence>MTENEYKVLDLILHNEDITSVELSEKLKVSKVAIFKILEKLEKNNYIEFRDEVKPVKIGRPRKLMAIKKNRNIIIGVNFGADFIEISVWNIDRSLIETNIRHNKSKINDSVLQLIIDGLDSILEKYKEYSVVAVGISLHGIVDSDKKISIFSPHFKWENYEIGQILEKRYKIPVMIDNDVRSMLNAEIKNGVAIGKKNLLYIYMKNGIGSSYMINGKIFEGDNNSAGEIGHYIVNYNSKYTCKCGKKGCLETEFSENSIKLIIQNEYEEKGLSYNPNINAKKIYDMALDGDEIIVDTVKKISYNFGIVIGNILNILDIENIVISGDILHAKNIFIDSFKLGIEKSLNKKFQQTYQVYETTFGDDAPKYGALSLVTNNLFANLKLIK</sequence>
<dbReference type="InterPro" id="IPR036388">
    <property type="entry name" value="WH-like_DNA-bd_sf"/>
</dbReference>
<accession>A0A6I8M980</accession>
<keyword evidence="2" id="KW-0808">Transferase</keyword>
<dbReference type="Pfam" id="PF01047">
    <property type="entry name" value="MarR"/>
    <property type="match status" value="1"/>
</dbReference>